<dbReference type="InterPro" id="IPR045095">
    <property type="entry name" value="ACDP"/>
</dbReference>
<evidence type="ECO:0000313" key="8">
    <source>
        <dbReference type="WBParaSite" id="PgE100_g003_t03"/>
    </source>
</evidence>
<dbReference type="InterPro" id="IPR002550">
    <property type="entry name" value="CNNM"/>
</dbReference>
<feature type="transmembrane region" description="Helical" evidence="4">
    <location>
        <begin position="205"/>
        <end position="227"/>
    </location>
</feature>
<feature type="transmembrane region" description="Helical" evidence="4">
    <location>
        <begin position="142"/>
        <end position="165"/>
    </location>
</feature>
<evidence type="ECO:0000256" key="3">
    <source>
        <dbReference type="SAM" id="MobiDB-lite"/>
    </source>
</evidence>
<dbReference type="InterPro" id="IPR046342">
    <property type="entry name" value="CBS_dom_sf"/>
</dbReference>
<name>A0A915A0A3_PARUN</name>
<feature type="transmembrane region" description="Helical" evidence="4">
    <location>
        <begin position="277"/>
        <end position="294"/>
    </location>
</feature>
<evidence type="ECO:0000256" key="5">
    <source>
        <dbReference type="SAM" id="SignalP"/>
    </source>
</evidence>
<dbReference type="Proteomes" id="UP000887569">
    <property type="component" value="Unplaced"/>
</dbReference>
<keyword evidence="5" id="KW-0732">Signal</keyword>
<keyword evidence="1" id="KW-0406">Ion transport</keyword>
<reference evidence="8" key="1">
    <citation type="submission" date="2022-11" db="UniProtKB">
        <authorList>
            <consortium name="WormBaseParasite"/>
        </authorList>
    </citation>
    <scope>IDENTIFICATION</scope>
</reference>
<keyword evidence="2 4" id="KW-0812">Transmembrane</keyword>
<dbReference type="PANTHER" id="PTHR12064">
    <property type="entry name" value="METAL TRANSPORTER CNNM"/>
    <property type="match status" value="1"/>
</dbReference>
<dbReference type="GO" id="GO:0006811">
    <property type="term" value="P:monoatomic ion transport"/>
    <property type="evidence" value="ECO:0007669"/>
    <property type="project" value="UniProtKB-KW"/>
</dbReference>
<feature type="domain" description="CNNM transmembrane" evidence="6">
    <location>
        <begin position="144"/>
        <end position="333"/>
    </location>
</feature>
<keyword evidence="2 4" id="KW-1133">Transmembrane helix</keyword>
<dbReference type="PANTHER" id="PTHR12064:SF4">
    <property type="entry name" value="METAL TRANSPORTER CNNM-4"/>
    <property type="match status" value="1"/>
</dbReference>
<evidence type="ECO:0000256" key="2">
    <source>
        <dbReference type="PROSITE-ProRule" id="PRU01193"/>
    </source>
</evidence>
<dbReference type="SUPFAM" id="SSF54631">
    <property type="entry name" value="CBS-domain pair"/>
    <property type="match status" value="1"/>
</dbReference>
<organism evidence="7 8">
    <name type="scientific">Parascaris univalens</name>
    <name type="common">Nematode worm</name>
    <dbReference type="NCBI Taxonomy" id="6257"/>
    <lineage>
        <taxon>Eukaryota</taxon>
        <taxon>Metazoa</taxon>
        <taxon>Ecdysozoa</taxon>
        <taxon>Nematoda</taxon>
        <taxon>Chromadorea</taxon>
        <taxon>Rhabditida</taxon>
        <taxon>Spirurina</taxon>
        <taxon>Ascaridomorpha</taxon>
        <taxon>Ascaridoidea</taxon>
        <taxon>Ascarididae</taxon>
        <taxon>Parascaris</taxon>
    </lineage>
</organism>
<accession>A0A915A0A3</accession>
<keyword evidence="7" id="KW-1185">Reference proteome</keyword>
<evidence type="ECO:0000313" key="7">
    <source>
        <dbReference type="Proteomes" id="UP000887569"/>
    </source>
</evidence>
<evidence type="ECO:0000259" key="6">
    <source>
        <dbReference type="PROSITE" id="PS51846"/>
    </source>
</evidence>
<sequence>MIPTRFFILSSFIGVTIRFVLKSGTAASILSGLRPGSALDVETVEPNTKLVITLFGANLWPRRFDKIWLTSAEYCEKSYNAQKTRFYLRTVQEYSTASALVLELSSGLPEYTHGLYLLCTHPPSMPEDVASGLGKLAVRALYVLWIPLWAMIIVLVLLVMMSALFSGLNLSFTSVALNELDILQRMGDAYQSRLARSIVPVRRHLNWIICTFATANAVTNCLISLLFELLINHLTQGRMPFILVSIIPTLFIVVFAEILPLAVCNRRGLIIASKTRFITWTLMIILCPFAWPLSKLLDRVIGYQGCEVYDRSKIEFLILQAARTTTALFSEILQNAITLPSIRVGNVMTNIEEAFLLSTTDVLDNNRILSIVEKGYTRIPIYEGGRKGRVVAVLNVKDLIATDFTKDVIVIDVLQKLNYLKQIRFVCEGMQVKPLMVEMEGQNFALEPKGYISHMAMVVRYDSKNYTLVGLITLDDIIEEIFGEMKDEAFQWTNRRIGVHRDQATFDWLRTKPDPVRPVDEMLRIQETLDRFPVFKDMSLNIHSMRQLFSMCRVQVAHSAKEFRLYKKGQLSRSLAVVLVGEAYCYDKRGRRCMPGSTDMGAELADAMFKRFVKEGVHADLNQLYFSPPRNVYLDTGGRFIKITVKAVRDALMAITTDRSKREITSRCDPDGSAEYVLNSTQSHTTGSSLSRAANSFSLTGDEDLRRITNARKSATRTTDSVQSTATSNDRTLPKR</sequence>
<feature type="region of interest" description="Disordered" evidence="3">
    <location>
        <begin position="711"/>
        <end position="736"/>
    </location>
</feature>
<protein>
    <submittedName>
        <fullName evidence="8">CNNM transmembrane domain-containing protein</fullName>
    </submittedName>
</protein>
<feature type="chain" id="PRO_5037378732" evidence="5">
    <location>
        <begin position="19"/>
        <end position="736"/>
    </location>
</feature>
<dbReference type="GO" id="GO:0005886">
    <property type="term" value="C:plasma membrane"/>
    <property type="evidence" value="ECO:0007669"/>
    <property type="project" value="TreeGrafter"/>
</dbReference>
<dbReference type="Pfam" id="PF01595">
    <property type="entry name" value="CNNM"/>
    <property type="match status" value="1"/>
</dbReference>
<dbReference type="AlphaFoldDB" id="A0A915A0A3"/>
<feature type="signal peptide" evidence="5">
    <location>
        <begin position="1"/>
        <end position="18"/>
    </location>
</feature>
<dbReference type="WBParaSite" id="PgE100_g003_t03">
    <property type="protein sequence ID" value="PgE100_g003_t03"/>
    <property type="gene ID" value="PgE100_g003"/>
</dbReference>
<feature type="transmembrane region" description="Helical" evidence="4">
    <location>
        <begin position="239"/>
        <end position="265"/>
    </location>
</feature>
<dbReference type="GO" id="GO:0010960">
    <property type="term" value="P:magnesium ion homeostasis"/>
    <property type="evidence" value="ECO:0007669"/>
    <property type="project" value="InterPro"/>
</dbReference>
<evidence type="ECO:0000256" key="4">
    <source>
        <dbReference type="SAM" id="Phobius"/>
    </source>
</evidence>
<keyword evidence="1" id="KW-0813">Transport</keyword>
<dbReference type="PROSITE" id="PS51846">
    <property type="entry name" value="CNNM"/>
    <property type="match status" value="1"/>
</dbReference>
<dbReference type="GO" id="GO:0022857">
    <property type="term" value="F:transmembrane transporter activity"/>
    <property type="evidence" value="ECO:0007669"/>
    <property type="project" value="TreeGrafter"/>
</dbReference>
<proteinExistence type="predicted"/>
<evidence type="ECO:0000256" key="1">
    <source>
        <dbReference type="ARBA" id="ARBA00023065"/>
    </source>
</evidence>
<dbReference type="Gene3D" id="3.10.580.10">
    <property type="entry name" value="CBS-domain"/>
    <property type="match status" value="1"/>
</dbReference>
<keyword evidence="2 4" id="KW-0472">Membrane</keyword>